<dbReference type="EMBL" id="JAAGAB010000001">
    <property type="protein sequence ID" value="NDU99927.1"/>
    <property type="molecule type" value="Genomic_DNA"/>
</dbReference>
<gene>
    <name evidence="2" type="ORF">GZA08_02945</name>
</gene>
<evidence type="ECO:0000313" key="3">
    <source>
        <dbReference type="Proteomes" id="UP000474757"/>
    </source>
</evidence>
<dbReference type="InterPro" id="IPR052487">
    <property type="entry name" value="Galactose-binding_lectin"/>
</dbReference>
<dbReference type="GO" id="GO:0045335">
    <property type="term" value="C:phagocytic vesicle"/>
    <property type="evidence" value="ECO:0007669"/>
    <property type="project" value="TreeGrafter"/>
</dbReference>
<dbReference type="RefSeq" id="WP_163889810.1">
    <property type="nucleotide sequence ID" value="NZ_JAAFYS010000001.1"/>
</dbReference>
<dbReference type="Proteomes" id="UP000474757">
    <property type="component" value="Unassembled WGS sequence"/>
</dbReference>
<protein>
    <recommendedName>
        <fullName evidence="1">H-type lectin domain-containing protein</fullName>
    </recommendedName>
</protein>
<dbReference type="GO" id="GO:0046871">
    <property type="term" value="F:N-acetylgalactosamine binding"/>
    <property type="evidence" value="ECO:0007669"/>
    <property type="project" value="TreeGrafter"/>
</dbReference>
<evidence type="ECO:0000259" key="1">
    <source>
        <dbReference type="Pfam" id="PF09458"/>
    </source>
</evidence>
<dbReference type="GO" id="GO:0098636">
    <property type="term" value="C:protein complex involved in cell adhesion"/>
    <property type="evidence" value="ECO:0007669"/>
    <property type="project" value="TreeGrafter"/>
</dbReference>
<dbReference type="GO" id="GO:0009986">
    <property type="term" value="C:cell surface"/>
    <property type="evidence" value="ECO:0007669"/>
    <property type="project" value="TreeGrafter"/>
</dbReference>
<reference evidence="2 3" key="1">
    <citation type="submission" date="2020-02" db="EMBL/GenBank/DDBJ databases">
        <title>Pseudoroseicyclus tamarix, sp. nov., isolated from offshore sediment of a Tamarix chinensis forest.</title>
        <authorList>
            <person name="Gai Y."/>
        </authorList>
    </citation>
    <scope>NUCLEOTIDE SEQUENCE [LARGE SCALE GENOMIC DNA]</scope>
    <source>
        <strain evidence="2 3">CLL3-39</strain>
    </source>
</reference>
<dbReference type="InterPro" id="IPR037221">
    <property type="entry name" value="H-type_lectin_dom_sf"/>
</dbReference>
<proteinExistence type="predicted"/>
<dbReference type="SUPFAM" id="SSF141086">
    <property type="entry name" value="Agglutinin HPA-like"/>
    <property type="match status" value="1"/>
</dbReference>
<dbReference type="GO" id="GO:0098609">
    <property type="term" value="P:cell-cell adhesion"/>
    <property type="evidence" value="ECO:0007669"/>
    <property type="project" value="TreeGrafter"/>
</dbReference>
<keyword evidence="3" id="KW-1185">Reference proteome</keyword>
<accession>A0A6B2JPC2</accession>
<dbReference type="GO" id="GO:0030247">
    <property type="term" value="F:polysaccharide binding"/>
    <property type="evidence" value="ECO:0007669"/>
    <property type="project" value="TreeGrafter"/>
</dbReference>
<dbReference type="AlphaFoldDB" id="A0A6B2JPC2"/>
<dbReference type="InterPro" id="IPR019019">
    <property type="entry name" value="H-type_lectin_domain"/>
</dbReference>
<name>A0A6B2JPC2_9RHOB</name>
<dbReference type="Pfam" id="PF09458">
    <property type="entry name" value="H_lectin"/>
    <property type="match status" value="1"/>
</dbReference>
<evidence type="ECO:0000313" key="2">
    <source>
        <dbReference type="EMBL" id="NDU99927.1"/>
    </source>
</evidence>
<dbReference type="PANTHER" id="PTHR46938">
    <property type="entry name" value="DISCOIDIN-1 SUBUNIT A-RELATED-RELATED"/>
    <property type="match status" value="1"/>
</dbReference>
<dbReference type="GO" id="GO:0070492">
    <property type="term" value="F:oligosaccharide binding"/>
    <property type="evidence" value="ECO:0007669"/>
    <property type="project" value="TreeGrafter"/>
</dbReference>
<dbReference type="Gene3D" id="2.60.40.2080">
    <property type="match status" value="1"/>
</dbReference>
<sequence length="117" mass="12659">MRVFDAGPVAVDQGDVSLFSDFTDDGPMWAGTGPREVRRAVTFSRPFLGPPSVTVSIALWDFAAGANLRAEIRAAEVTKAGFSIVFNTWGDTKIARIHATWQAIGQVADGEMWDVES</sequence>
<comment type="caution">
    <text evidence="2">The sequence shown here is derived from an EMBL/GenBank/DDBJ whole genome shotgun (WGS) entry which is preliminary data.</text>
</comment>
<organism evidence="2 3">
    <name type="scientific">Pseudoroseicyclus tamaricis</name>
    <dbReference type="NCBI Taxonomy" id="2705421"/>
    <lineage>
        <taxon>Bacteria</taxon>
        <taxon>Pseudomonadati</taxon>
        <taxon>Pseudomonadota</taxon>
        <taxon>Alphaproteobacteria</taxon>
        <taxon>Rhodobacterales</taxon>
        <taxon>Paracoccaceae</taxon>
        <taxon>Pseudoroseicyclus</taxon>
    </lineage>
</organism>
<feature type="domain" description="H-type lectin" evidence="1">
    <location>
        <begin position="39"/>
        <end position="104"/>
    </location>
</feature>